<sequence>MKKIMTLAATAALLLPGTVAYAADVVWTTVNTDSTGDQDNASVSSVRTGYTAVVWEDDRDSSAPGDPAHSDVWIRLYLDGVSQYEKKLSAGGTGTWRHVQPDVALHEDGSAVVVWSEDPDGNGFYNIALRTVSPSGVVAGSGTANASATGQQYYPAVAADPDSPGFAVTWEDKQDTTNPTVRVAGFASLTSKSYEAQVNGAGGTHQRPDVAVGAAGNAIVVWDEDGDANGAFNVARKILTPAGGVKLAQGVVNATTGGQQRHASVAANFNGDFAVAWETGAQVGVRSFTYLGAASSTVDTVLPGADPQVGIDDQRNAVVTSVETGDVVTQGLNADGTTAGRLPRQTTVRTAADRQDEPALGVDGWGLITVVYTDDNDGNQFDQVYLGSGWVNSTW</sequence>
<name>A0A7W7T5N6_9PSEU</name>
<gene>
    <name evidence="2" type="ORF">F4559_004403</name>
</gene>
<accession>A0A7W7T5N6</accession>
<feature type="signal peptide" evidence="1">
    <location>
        <begin position="1"/>
        <end position="22"/>
    </location>
</feature>
<dbReference type="AlphaFoldDB" id="A0A7W7T5N6"/>
<comment type="caution">
    <text evidence="2">The sequence shown here is derived from an EMBL/GenBank/DDBJ whole genome shotgun (WGS) entry which is preliminary data.</text>
</comment>
<dbReference type="RefSeq" id="WP_184671424.1">
    <property type="nucleotide sequence ID" value="NZ_BAABAI010000037.1"/>
</dbReference>
<keyword evidence="3" id="KW-1185">Reference proteome</keyword>
<reference evidence="2 3" key="1">
    <citation type="submission" date="2020-08" db="EMBL/GenBank/DDBJ databases">
        <title>Sequencing the genomes of 1000 actinobacteria strains.</title>
        <authorList>
            <person name="Klenk H.-P."/>
        </authorList>
    </citation>
    <scope>NUCLEOTIDE SEQUENCE [LARGE SCALE GENOMIC DNA]</scope>
    <source>
        <strain evidence="2 3">DSM 45084</strain>
    </source>
</reference>
<dbReference type="EMBL" id="JACHJS010000001">
    <property type="protein sequence ID" value="MBB4967044.1"/>
    <property type="molecule type" value="Genomic_DNA"/>
</dbReference>
<proteinExistence type="predicted"/>
<dbReference type="Proteomes" id="UP000542674">
    <property type="component" value="Unassembled WGS sequence"/>
</dbReference>
<organism evidence="2 3">
    <name type="scientific">Saccharothrix violaceirubra</name>
    <dbReference type="NCBI Taxonomy" id="413306"/>
    <lineage>
        <taxon>Bacteria</taxon>
        <taxon>Bacillati</taxon>
        <taxon>Actinomycetota</taxon>
        <taxon>Actinomycetes</taxon>
        <taxon>Pseudonocardiales</taxon>
        <taxon>Pseudonocardiaceae</taxon>
        <taxon>Saccharothrix</taxon>
    </lineage>
</organism>
<keyword evidence="1" id="KW-0732">Signal</keyword>
<evidence type="ECO:0000256" key="1">
    <source>
        <dbReference type="SAM" id="SignalP"/>
    </source>
</evidence>
<protein>
    <submittedName>
        <fullName evidence="2">Uncharacterized protein</fullName>
    </submittedName>
</protein>
<evidence type="ECO:0000313" key="2">
    <source>
        <dbReference type="EMBL" id="MBB4967044.1"/>
    </source>
</evidence>
<evidence type="ECO:0000313" key="3">
    <source>
        <dbReference type="Proteomes" id="UP000542674"/>
    </source>
</evidence>
<feature type="chain" id="PRO_5030574097" evidence="1">
    <location>
        <begin position="23"/>
        <end position="395"/>
    </location>
</feature>